<dbReference type="PANTHER" id="PTHR36847">
    <property type="entry name" value="AMIDOLIGASE ENZYME"/>
    <property type="match status" value="1"/>
</dbReference>
<evidence type="ECO:0000313" key="3">
    <source>
        <dbReference type="Proteomes" id="UP001239445"/>
    </source>
</evidence>
<organism evidence="2 3">
    <name type="scientific">Echria macrotheca</name>
    <dbReference type="NCBI Taxonomy" id="438768"/>
    <lineage>
        <taxon>Eukaryota</taxon>
        <taxon>Fungi</taxon>
        <taxon>Dikarya</taxon>
        <taxon>Ascomycota</taxon>
        <taxon>Pezizomycotina</taxon>
        <taxon>Sordariomycetes</taxon>
        <taxon>Sordariomycetidae</taxon>
        <taxon>Sordariales</taxon>
        <taxon>Schizotheciaceae</taxon>
        <taxon>Echria</taxon>
    </lineage>
</organism>
<feature type="region of interest" description="Disordered" evidence="1">
    <location>
        <begin position="578"/>
        <end position="600"/>
    </location>
</feature>
<evidence type="ECO:0008006" key="4">
    <source>
        <dbReference type="Google" id="ProtNLM"/>
    </source>
</evidence>
<comment type="caution">
    <text evidence="2">The sequence shown here is derived from an EMBL/GenBank/DDBJ whole genome shotgun (WGS) entry which is preliminary data.</text>
</comment>
<evidence type="ECO:0000256" key="1">
    <source>
        <dbReference type="SAM" id="MobiDB-lite"/>
    </source>
</evidence>
<reference evidence="2" key="1">
    <citation type="submission" date="2023-06" db="EMBL/GenBank/DDBJ databases">
        <title>Genome-scale phylogeny and comparative genomics of the fungal order Sordariales.</title>
        <authorList>
            <consortium name="Lawrence Berkeley National Laboratory"/>
            <person name="Hensen N."/>
            <person name="Bonometti L."/>
            <person name="Westerberg I."/>
            <person name="Brannstrom I.O."/>
            <person name="Guillou S."/>
            <person name="Cros-Aarteil S."/>
            <person name="Calhoun S."/>
            <person name="Haridas S."/>
            <person name="Kuo A."/>
            <person name="Mondo S."/>
            <person name="Pangilinan J."/>
            <person name="Riley R."/>
            <person name="Labutti K."/>
            <person name="Andreopoulos B."/>
            <person name="Lipzen A."/>
            <person name="Chen C."/>
            <person name="Yanf M."/>
            <person name="Daum C."/>
            <person name="Ng V."/>
            <person name="Clum A."/>
            <person name="Steindorff A."/>
            <person name="Ohm R."/>
            <person name="Martin F."/>
            <person name="Silar P."/>
            <person name="Natvig D."/>
            <person name="Lalanne C."/>
            <person name="Gautier V."/>
            <person name="Ament-Velasquez S.L."/>
            <person name="Kruys A."/>
            <person name="Hutchinson M.I."/>
            <person name="Powell A.J."/>
            <person name="Barry K."/>
            <person name="Miller A.N."/>
            <person name="Grigoriev I.V."/>
            <person name="Debuchy R."/>
            <person name="Gladieux P."/>
            <person name="Thoren M.H."/>
            <person name="Johannesson H."/>
        </authorList>
    </citation>
    <scope>NUCLEOTIDE SEQUENCE</scope>
    <source>
        <strain evidence="2">PSN4</strain>
    </source>
</reference>
<dbReference type="PANTHER" id="PTHR36847:SF1">
    <property type="entry name" value="AMIDOLIGASE ENZYME"/>
    <property type="match status" value="1"/>
</dbReference>
<dbReference type="EMBL" id="MU839834">
    <property type="protein sequence ID" value="KAK1755057.1"/>
    <property type="molecule type" value="Genomic_DNA"/>
</dbReference>
<dbReference type="Proteomes" id="UP001239445">
    <property type="component" value="Unassembled WGS sequence"/>
</dbReference>
<sequence length="633" mass="72327">MDSPTTESPLEHKSPDEFLNELLRDLKVGRAPLGYTRPTNPGRPYSQRTLIHPGHEDLSFGCEFEFVIFFGTDRDFTNSPECRPVPDWALSPEDDKHYYAPLPFMEKTHETQTRSQFAHNLVANKLLELGICVDGRARPDDTPDPFPSIYMVPDSGWDVGDDCTVCEPDKTGFMKHFEGYGWSGMEVKSPPMRACQEAFDHVRDVVMAIITNFRVRVQPTCGFHCHVGPGFRVEKDIRDNDYKYAGRPFSLRTLQRLGSLLWAADHALSFLHPPERAQSIWAPPLRRTAAISTAQNIRRTRWKPKPEKEPPAGDTQRQRLPIFRSPPNQVSDEEKGRLESANQWRYASAASNCEPPNNNALDAWLLLQGCSDPSEAIKLLVQDSILTPGRANYNFSDYFRNLRKWDDQGRRRFYLNKGTVEFREAAGSMDPEWAAVWASICCTLVSFARSAPEDVFRAVLIKLARAEASVRAGRQHYYDAIDLLRDVDARDEADFVAMRLATEESKLRHWYPCRLVYPHTPIHNLTEDELESCLYQTGRELIQDRNVIALIAKWAHPTATGYYPPFVKPGMSLAEYRQKQDQERWEASEDAKNPPRPVPFDVITRETRYTSNQAGRVMVQVQPGNKQGNKLPE</sequence>
<proteinExistence type="predicted"/>
<protein>
    <recommendedName>
        <fullName evidence="4">Amidoligase enzyme</fullName>
    </recommendedName>
</protein>
<feature type="compositionally biased region" description="Basic and acidic residues" evidence="1">
    <location>
        <begin position="578"/>
        <end position="593"/>
    </location>
</feature>
<gene>
    <name evidence="2" type="ORF">QBC47DRAFT_208111</name>
</gene>
<keyword evidence="3" id="KW-1185">Reference proteome</keyword>
<accession>A0AAJ0BBN8</accession>
<feature type="region of interest" description="Disordered" evidence="1">
    <location>
        <begin position="294"/>
        <end position="337"/>
    </location>
</feature>
<evidence type="ECO:0000313" key="2">
    <source>
        <dbReference type="EMBL" id="KAK1755057.1"/>
    </source>
</evidence>
<name>A0AAJ0BBN8_9PEZI</name>
<dbReference type="AlphaFoldDB" id="A0AAJ0BBN8"/>